<gene>
    <name evidence="3" type="ORF">DARMORV10_A07P08290.1</name>
</gene>
<evidence type="ECO:0000313" key="3">
    <source>
        <dbReference type="EMBL" id="CAF2158730.1"/>
    </source>
</evidence>
<proteinExistence type="predicted"/>
<dbReference type="PANTHER" id="PTHR31499">
    <property type="entry name" value="MYB FAMILY TRANSCRIPTION FACTOR PHL11"/>
    <property type="match status" value="1"/>
</dbReference>
<dbReference type="Pfam" id="PF13499">
    <property type="entry name" value="EF-hand_7"/>
    <property type="match status" value="1"/>
</dbReference>
<name>A0A816YHB7_BRANA</name>
<protein>
    <submittedName>
        <fullName evidence="3">(rape) hypothetical protein</fullName>
    </submittedName>
</protein>
<dbReference type="SMART" id="SM00054">
    <property type="entry name" value="EFh"/>
    <property type="match status" value="2"/>
</dbReference>
<dbReference type="GO" id="GO:0005509">
    <property type="term" value="F:calcium ion binding"/>
    <property type="evidence" value="ECO:0007669"/>
    <property type="project" value="InterPro"/>
</dbReference>
<dbReference type="CDD" id="cd00051">
    <property type="entry name" value="EFh"/>
    <property type="match status" value="1"/>
</dbReference>
<dbReference type="AlphaFoldDB" id="A0A816YHB7"/>
<dbReference type="GO" id="GO:0003700">
    <property type="term" value="F:DNA-binding transcription factor activity"/>
    <property type="evidence" value="ECO:0007669"/>
    <property type="project" value="InterPro"/>
</dbReference>
<dbReference type="PROSITE" id="PS50222">
    <property type="entry name" value="EF_HAND_2"/>
    <property type="match status" value="1"/>
</dbReference>
<evidence type="ECO:0000259" key="2">
    <source>
        <dbReference type="PROSITE" id="PS50222"/>
    </source>
</evidence>
<reference evidence="3" key="1">
    <citation type="submission" date="2021-01" db="EMBL/GenBank/DDBJ databases">
        <authorList>
            <consortium name="Genoscope - CEA"/>
            <person name="William W."/>
        </authorList>
    </citation>
    <scope>NUCLEOTIDE SEQUENCE</scope>
</reference>
<dbReference type="InterPro" id="IPR002048">
    <property type="entry name" value="EF_hand_dom"/>
</dbReference>
<dbReference type="SUPFAM" id="SSF47473">
    <property type="entry name" value="EF-hand"/>
    <property type="match status" value="1"/>
</dbReference>
<dbReference type="InterPro" id="IPR011992">
    <property type="entry name" value="EF-hand-dom_pair"/>
</dbReference>
<dbReference type="InterPro" id="IPR018247">
    <property type="entry name" value="EF_Hand_1_Ca_BS"/>
</dbReference>
<dbReference type="InterPro" id="IPR025756">
    <property type="entry name" value="Myb_CC_LHEQLE"/>
</dbReference>
<dbReference type="EMBL" id="HG994361">
    <property type="protein sequence ID" value="CAF2158730.1"/>
    <property type="molecule type" value="Genomic_DNA"/>
</dbReference>
<keyword evidence="1" id="KW-0106">Calcium</keyword>
<dbReference type="Proteomes" id="UP001295469">
    <property type="component" value="Chromosome A07"/>
</dbReference>
<dbReference type="PANTHER" id="PTHR31499:SF6">
    <property type="entry name" value="PROTEIN PHR1-LIKE 2"/>
    <property type="match status" value="1"/>
</dbReference>
<organism evidence="3">
    <name type="scientific">Brassica napus</name>
    <name type="common">Rape</name>
    <dbReference type="NCBI Taxonomy" id="3708"/>
    <lineage>
        <taxon>Eukaryota</taxon>
        <taxon>Viridiplantae</taxon>
        <taxon>Streptophyta</taxon>
        <taxon>Embryophyta</taxon>
        <taxon>Tracheophyta</taxon>
        <taxon>Spermatophyta</taxon>
        <taxon>Magnoliopsida</taxon>
        <taxon>eudicotyledons</taxon>
        <taxon>Gunneridae</taxon>
        <taxon>Pentapetalae</taxon>
        <taxon>rosids</taxon>
        <taxon>malvids</taxon>
        <taxon>Brassicales</taxon>
        <taxon>Brassicaceae</taxon>
        <taxon>Brassiceae</taxon>
        <taxon>Brassica</taxon>
    </lineage>
</organism>
<dbReference type="Gene3D" id="1.10.238.10">
    <property type="entry name" value="EF-hand"/>
    <property type="match status" value="1"/>
</dbReference>
<sequence>MRTMGVKGLTLYHLKSHLQVNKLIPQSCGCVLCLGESAGHRFILLIWFQRITVLQNLFICMQTRGYQVTEALRAQMEVHRRLHEQLEDRGKQGKYLQSILEKACKAFDEQAATFAGLEVAREELSELAIKVSNSTTVPFFDATKMMMMPSLSELAVAAIDHKSITTNCSVESSLTSNTNGSSVSAASVKKRHRGDNMGLGYEEAWWPRSMLCCCVNSESNKKYAELDAKLERKMVESRRYYPGHRSLKSMDSIIMMFPKLKEGLRNIRNVFESYDQDGNGTIDMEELKKCLEELKLMSLSDEEVKGLYGWCDVDGSKGIQFNEFIVLLCLIYLLAKPSSESREEESRELGPKLVESIFDPIVEVFLFLDKDGKGKLNKADVIKTLNNEDYPLERSPKHVTNMRFEEMDWGRKGKVGFREFLFAFMSWVGLDDVDGYMSS</sequence>
<dbReference type="Pfam" id="PF14379">
    <property type="entry name" value="Myb_CC_LHEQLE"/>
    <property type="match status" value="1"/>
</dbReference>
<evidence type="ECO:0000256" key="1">
    <source>
        <dbReference type="ARBA" id="ARBA00022837"/>
    </source>
</evidence>
<feature type="domain" description="EF-hand" evidence="2">
    <location>
        <begin position="262"/>
        <end position="297"/>
    </location>
</feature>
<dbReference type="PROSITE" id="PS00018">
    <property type="entry name" value="EF_HAND_1"/>
    <property type="match status" value="1"/>
</dbReference>
<accession>A0A816YHB7</accession>
<dbReference type="InterPro" id="IPR046955">
    <property type="entry name" value="PHR1-like"/>
</dbReference>